<feature type="compositionally biased region" description="Pro residues" evidence="1">
    <location>
        <begin position="46"/>
        <end position="55"/>
    </location>
</feature>
<proteinExistence type="predicted"/>
<keyword evidence="3" id="KW-1185">Reference proteome</keyword>
<name>A0ABQ8UH03_9EUKA</name>
<dbReference type="Proteomes" id="UP001141327">
    <property type="component" value="Unassembled WGS sequence"/>
</dbReference>
<dbReference type="Pfam" id="PF05250">
    <property type="entry name" value="UPF0193"/>
    <property type="match status" value="1"/>
</dbReference>
<dbReference type="PANTHER" id="PTHR28348:SF1">
    <property type="entry name" value="UPF0193 PROTEIN EVG1"/>
    <property type="match status" value="1"/>
</dbReference>
<feature type="compositionally biased region" description="Basic and acidic residues" evidence="1">
    <location>
        <begin position="1"/>
        <end position="11"/>
    </location>
</feature>
<organism evidence="2 3">
    <name type="scientific">Paratrimastix pyriformis</name>
    <dbReference type="NCBI Taxonomy" id="342808"/>
    <lineage>
        <taxon>Eukaryota</taxon>
        <taxon>Metamonada</taxon>
        <taxon>Preaxostyla</taxon>
        <taxon>Paratrimastigidae</taxon>
        <taxon>Paratrimastix</taxon>
    </lineage>
</organism>
<accession>A0ABQ8UH03</accession>
<comment type="caution">
    <text evidence="2">The sequence shown here is derived from an EMBL/GenBank/DDBJ whole genome shotgun (WGS) entry which is preliminary data.</text>
</comment>
<dbReference type="InterPro" id="IPR007914">
    <property type="entry name" value="UPF0193"/>
</dbReference>
<dbReference type="PANTHER" id="PTHR28348">
    <property type="entry name" value="UPF0193 PROTEIN EVG1"/>
    <property type="match status" value="1"/>
</dbReference>
<protein>
    <submittedName>
        <fullName evidence="2">UPF0193 protein EVG1</fullName>
    </submittedName>
</protein>
<evidence type="ECO:0000313" key="2">
    <source>
        <dbReference type="EMBL" id="KAJ4458533.1"/>
    </source>
</evidence>
<sequence length="188" mass="20976">MMLSESTRKLVAEMASKSGLTAHQRRMLSQKLDAGEALPAEGIPPSAAPARPPSQPALLPASAVCTRKKVLPEILREGIYTTERVAPRPGRDRTVQADRLQRFMEHTGSEKDILANVPAPPRPQPEPEPQMDRFDELVREVEERRQFMADMTRLGRGKEVEGIVKAEIRQKLAEMEALQRAAESRLHG</sequence>
<evidence type="ECO:0000256" key="1">
    <source>
        <dbReference type="SAM" id="MobiDB-lite"/>
    </source>
</evidence>
<reference evidence="2" key="1">
    <citation type="journal article" date="2022" name="bioRxiv">
        <title>Genomics of Preaxostyla Flagellates Illuminates Evolutionary Transitions and the Path Towards Mitochondrial Loss.</title>
        <authorList>
            <person name="Novak L.V.F."/>
            <person name="Treitli S.C."/>
            <person name="Pyrih J."/>
            <person name="Halakuc P."/>
            <person name="Pipaliya S.V."/>
            <person name="Vacek V."/>
            <person name="Brzon O."/>
            <person name="Soukal P."/>
            <person name="Eme L."/>
            <person name="Dacks J.B."/>
            <person name="Karnkowska A."/>
            <person name="Elias M."/>
            <person name="Hampl V."/>
        </authorList>
    </citation>
    <scope>NUCLEOTIDE SEQUENCE</scope>
    <source>
        <strain evidence="2">RCP-MX</strain>
    </source>
</reference>
<evidence type="ECO:0000313" key="3">
    <source>
        <dbReference type="Proteomes" id="UP001141327"/>
    </source>
</evidence>
<feature type="region of interest" description="Disordered" evidence="1">
    <location>
        <begin position="105"/>
        <end position="132"/>
    </location>
</feature>
<gene>
    <name evidence="2" type="ORF">PAPYR_5730</name>
</gene>
<dbReference type="EMBL" id="JAPMOS010000028">
    <property type="protein sequence ID" value="KAJ4458533.1"/>
    <property type="molecule type" value="Genomic_DNA"/>
</dbReference>
<feature type="compositionally biased region" description="Pro residues" evidence="1">
    <location>
        <begin position="118"/>
        <end position="128"/>
    </location>
</feature>
<feature type="region of interest" description="Disordered" evidence="1">
    <location>
        <begin position="1"/>
        <end position="60"/>
    </location>
</feature>